<evidence type="ECO:0000313" key="5">
    <source>
        <dbReference type="Proteomes" id="UP000325255"/>
    </source>
</evidence>
<evidence type="ECO:0000256" key="3">
    <source>
        <dbReference type="SAM" id="SignalP"/>
    </source>
</evidence>
<evidence type="ECO:0000256" key="2">
    <source>
        <dbReference type="ARBA" id="ARBA00008520"/>
    </source>
</evidence>
<keyword evidence="5" id="KW-1185">Reference proteome</keyword>
<dbReference type="Gene3D" id="3.40.190.10">
    <property type="entry name" value="Periplasmic binding protein-like II"/>
    <property type="match status" value="2"/>
</dbReference>
<dbReference type="RefSeq" id="WP_150039751.1">
    <property type="nucleotide sequence ID" value="NZ_OW485601.1"/>
</dbReference>
<protein>
    <submittedName>
        <fullName evidence="4">ABC transporter substrate-binding protein</fullName>
    </submittedName>
</protein>
<evidence type="ECO:0000256" key="1">
    <source>
        <dbReference type="ARBA" id="ARBA00004418"/>
    </source>
</evidence>
<dbReference type="Pfam" id="PF13416">
    <property type="entry name" value="SBP_bac_8"/>
    <property type="match status" value="1"/>
</dbReference>
<name>A0A5M6IY32_9PROT</name>
<organism evidence="4 5">
    <name type="scientific">Rhodovastum atsumiense</name>
    <dbReference type="NCBI Taxonomy" id="504468"/>
    <lineage>
        <taxon>Bacteria</taxon>
        <taxon>Pseudomonadati</taxon>
        <taxon>Pseudomonadota</taxon>
        <taxon>Alphaproteobacteria</taxon>
        <taxon>Acetobacterales</taxon>
        <taxon>Acetobacteraceae</taxon>
        <taxon>Rhodovastum</taxon>
    </lineage>
</organism>
<evidence type="ECO:0000313" key="4">
    <source>
        <dbReference type="EMBL" id="KAA5613253.1"/>
    </source>
</evidence>
<dbReference type="PANTHER" id="PTHR43649">
    <property type="entry name" value="ARABINOSE-BINDING PROTEIN-RELATED"/>
    <property type="match status" value="1"/>
</dbReference>
<dbReference type="EMBL" id="VWPK01000007">
    <property type="protein sequence ID" value="KAA5613253.1"/>
    <property type="molecule type" value="Genomic_DNA"/>
</dbReference>
<dbReference type="SUPFAM" id="SSF53850">
    <property type="entry name" value="Periplasmic binding protein-like II"/>
    <property type="match status" value="1"/>
</dbReference>
<reference evidence="4 5" key="1">
    <citation type="submission" date="2019-09" db="EMBL/GenBank/DDBJ databases">
        <title>Genome sequence of Rhodovastum atsumiense, a diverse member of the Acetobacteraceae family of non-sulfur purple photosynthetic bacteria.</title>
        <authorList>
            <person name="Meyer T."/>
            <person name="Kyndt J."/>
        </authorList>
    </citation>
    <scope>NUCLEOTIDE SEQUENCE [LARGE SCALE GENOMIC DNA]</scope>
    <source>
        <strain evidence="4 5">DSM 21279</strain>
    </source>
</reference>
<dbReference type="AlphaFoldDB" id="A0A5M6IY32"/>
<gene>
    <name evidence="4" type="ORF">F1189_06050</name>
</gene>
<sequence>MSLTRRTLLALPLAAPAITRAQGVTEIEFYFPVAVGGPITKIVDRYAADFMAAHPDIRVKPIYAGSYVDTLAKAMTAVKAGQGPALAVTLAVDAHSLVDNELIVPLDTLATSVEDRAWLNSFYPAFLRNGQIGGHVWGVPFQRSTIVMYWNKDVFREAGLDPDHAPANWEEMTAFARKTTKREGDRVTRWGIQVPATGFPYWLYQAFAIQAGAELANAAGNRVNYNAPACVEALQYWIDLTRKYGVHPDGIVDWATTPRDFLEGRVAMIWHTTGNLTNIRGNARFPFGVAMLPAHKRRGSPTGGGNFHLFKGASPAQTAASLRFVKWMTSPTRAAQWGIDTGYVATRPDAWTTPEMRAYVADFPAAAVARDQLEYAVPELSTHDNQRVTQVLNDELQAALLGRKSPKQALDDAQANATRLLRPYAR</sequence>
<dbReference type="Proteomes" id="UP000325255">
    <property type="component" value="Unassembled WGS sequence"/>
</dbReference>
<comment type="caution">
    <text evidence="4">The sequence shown here is derived from an EMBL/GenBank/DDBJ whole genome shotgun (WGS) entry which is preliminary data.</text>
</comment>
<comment type="subcellular location">
    <subcellularLocation>
        <location evidence="1">Periplasm</location>
    </subcellularLocation>
</comment>
<accession>A0A5M6IY32</accession>
<comment type="similarity">
    <text evidence="2">Belongs to the bacterial solute-binding protein 1 family.</text>
</comment>
<feature type="signal peptide" evidence="3">
    <location>
        <begin position="1"/>
        <end position="21"/>
    </location>
</feature>
<dbReference type="InterPro" id="IPR006059">
    <property type="entry name" value="SBP"/>
</dbReference>
<dbReference type="InterPro" id="IPR050490">
    <property type="entry name" value="Bact_solute-bd_prot1"/>
</dbReference>
<feature type="chain" id="PRO_5024406020" evidence="3">
    <location>
        <begin position="22"/>
        <end position="426"/>
    </location>
</feature>
<dbReference type="PANTHER" id="PTHR43649:SF30">
    <property type="entry name" value="ABC TRANSPORTER SUBSTRATE-BINDING PROTEIN"/>
    <property type="match status" value="1"/>
</dbReference>
<keyword evidence="3" id="KW-0732">Signal</keyword>
<dbReference type="OrthoDB" id="2509690at2"/>
<proteinExistence type="inferred from homology"/>
<dbReference type="GO" id="GO:0042597">
    <property type="term" value="C:periplasmic space"/>
    <property type="evidence" value="ECO:0007669"/>
    <property type="project" value="UniProtKB-SubCell"/>
</dbReference>
<dbReference type="CDD" id="cd14748">
    <property type="entry name" value="PBP2_UgpB"/>
    <property type="match status" value="1"/>
</dbReference>